<dbReference type="Gene3D" id="3.20.20.80">
    <property type="entry name" value="Glycosidases"/>
    <property type="match status" value="1"/>
</dbReference>
<feature type="compositionally biased region" description="Basic and acidic residues" evidence="1">
    <location>
        <begin position="408"/>
        <end position="419"/>
    </location>
</feature>
<evidence type="ECO:0000256" key="1">
    <source>
        <dbReference type="SAM" id="MobiDB-lite"/>
    </source>
</evidence>
<dbReference type="AlphaFoldDB" id="F8P0N1"/>
<dbReference type="GeneID" id="18813469"/>
<dbReference type="CDD" id="cd11577">
    <property type="entry name" value="GH71"/>
    <property type="match status" value="1"/>
</dbReference>
<gene>
    <name evidence="2" type="ORF">SERLADRAFT_416362</name>
</gene>
<dbReference type="OrthoDB" id="3257981at2759"/>
<proteinExistence type="predicted"/>
<accession>F8P0N1</accession>
<protein>
    <submittedName>
        <fullName evidence="2">Glycoside hydrolase family 71 protein</fullName>
    </submittedName>
</protein>
<feature type="region of interest" description="Disordered" evidence="1">
    <location>
        <begin position="402"/>
        <end position="427"/>
    </location>
</feature>
<dbReference type="EMBL" id="GL945436">
    <property type="protein sequence ID" value="EGO22715.1"/>
    <property type="molecule type" value="Genomic_DNA"/>
</dbReference>
<sequence>MGHDVTVADEFAGVVVAHFIVGNTYDYTNETWMNDINIASSSNIDGFALNVGADPWQPSRVQDAYDAAASFVGDFKLFISFDMTSLPCSESNDAILLRSYITNYTSHPNQLYVDGKQMVSTFSGENCTFGTTDFNQGWMNALKDGGLLDLSFIPAFFIPPATLPNVTVADGAFNWNAAWPEGDSDITFNSDSEYIANLGGRAYMASVSPWFFTHYGSNSYDKNFIYRGDDWLIAERWELLVQNMADISVVQIISWNDYGESHYVGPMEGSLAGSQAWTDGFDHQEWLTLMRLYPAMAEAPDPVGVPMNAAYTQDYLWAMAFLATPGNVVLTCGSTTETWQLSSGVSKLKLPLSSSCSVQASISKDGVTTLKLNPPGFDFSTNPPSYNFNAFVAGSSPLISTPPTSEKVINEQETRDDNAGAKARIPG</sequence>
<dbReference type="Proteomes" id="UP000008064">
    <property type="component" value="Unassembled WGS sequence"/>
</dbReference>
<organism>
    <name type="scientific">Serpula lacrymans var. lacrymans (strain S7.9)</name>
    <name type="common">Dry rot fungus</name>
    <dbReference type="NCBI Taxonomy" id="578457"/>
    <lineage>
        <taxon>Eukaryota</taxon>
        <taxon>Fungi</taxon>
        <taxon>Dikarya</taxon>
        <taxon>Basidiomycota</taxon>
        <taxon>Agaricomycotina</taxon>
        <taxon>Agaricomycetes</taxon>
        <taxon>Agaricomycetidae</taxon>
        <taxon>Boletales</taxon>
        <taxon>Coniophorineae</taxon>
        <taxon>Serpulaceae</taxon>
        <taxon>Serpula</taxon>
    </lineage>
</organism>
<name>F8P0N1_SERL9</name>
<dbReference type="RefSeq" id="XP_007319955.1">
    <property type="nucleotide sequence ID" value="XM_007319893.1"/>
</dbReference>
<keyword evidence="2" id="KW-0378">Hydrolase</keyword>
<dbReference type="InterPro" id="IPR005197">
    <property type="entry name" value="Glyco_hydro_71"/>
</dbReference>
<evidence type="ECO:0000313" key="2">
    <source>
        <dbReference type="EMBL" id="EGO22715.1"/>
    </source>
</evidence>
<dbReference type="Pfam" id="PF03659">
    <property type="entry name" value="Glyco_hydro_71"/>
    <property type="match status" value="1"/>
</dbReference>
<dbReference type="KEGG" id="sla:SERLADRAFT_416362"/>
<reference evidence="2" key="1">
    <citation type="submission" date="2011-04" db="EMBL/GenBank/DDBJ databases">
        <title>Evolution of plant cell wall degrading machinery underlies the functional diversity of forest fungi.</title>
        <authorList>
            <consortium name="US DOE Joint Genome Institute (JGI-PGF)"/>
            <person name="Eastwood D.C."/>
            <person name="Floudas D."/>
            <person name="Binder M."/>
            <person name="Majcherczyk A."/>
            <person name="Schneider P."/>
            <person name="Aerts A."/>
            <person name="Asiegbu F.O."/>
            <person name="Baker S.E."/>
            <person name="Barry K."/>
            <person name="Bendiksby M."/>
            <person name="Blumentritt M."/>
            <person name="Coutinho P.M."/>
            <person name="Cullen D."/>
            <person name="Cullen D."/>
            <person name="Gathman A."/>
            <person name="Goodell B."/>
            <person name="Henrissat B."/>
            <person name="Ihrmark K."/>
            <person name="Kauserud H."/>
            <person name="Kohler A."/>
            <person name="LaButti K."/>
            <person name="Lapidus A."/>
            <person name="Lavin J.L."/>
            <person name="Lee Y.-H."/>
            <person name="Lindquist E."/>
            <person name="Lilly W."/>
            <person name="Lucas S."/>
            <person name="Morin E."/>
            <person name="Murat C."/>
            <person name="Oguiza J.A."/>
            <person name="Park J."/>
            <person name="Pisabarro A.G."/>
            <person name="Riley R."/>
            <person name="Rosling A."/>
            <person name="Salamov A."/>
            <person name="Schmidt O."/>
            <person name="Schmutz J."/>
            <person name="Skrede I."/>
            <person name="Stenlid J."/>
            <person name="Wiebenga A."/>
            <person name="Xie X."/>
            <person name="Kues U."/>
            <person name="Hibbett D.S."/>
            <person name="Hoffmeister D."/>
            <person name="Hogberg N."/>
            <person name="Martin F."/>
            <person name="Grigoriev I.V."/>
            <person name="Watkinson S.C."/>
        </authorList>
    </citation>
    <scope>NUCLEOTIDE SEQUENCE</scope>
    <source>
        <strain evidence="2">S7.9</strain>
    </source>
</reference>
<dbReference type="HOGENOM" id="CLU_019141_4_0_1"/>
<dbReference type="GO" id="GO:0051118">
    <property type="term" value="F:glucan endo-1,3-alpha-glucosidase activity"/>
    <property type="evidence" value="ECO:0007669"/>
    <property type="project" value="InterPro"/>
</dbReference>